<sequence length="634" mass="68426">MRVCVIGSGISGLATAHYLTDRSDVRVTVLEAEEQYGGRANVTEGGEHCTRLFLSDYHHLLALFREIPGVGGTVVDSLRRCRRFAGRSDGTWVEIDHIYAFLAKTPGLTTRDKLRIARSNRQALLVARRSARSANVLGSVWNWSAASLFRAVAGSRRERVTFAFPGATDEYLTRPWIDFLRARGVEFENNSRVELVAPEGDGVRVVTAAGQESFDAVVFSGFVHDAYRLLDQSGIPRPLDCRTHTHCKAFTIDLDPREEILSAEGVRVYAGAGITTVLQPAERRCVTLAAFPRSTEDAFVLDQVRGQLGLAHNPVRVRTRSNLAPSEAVFVGEYVDPVRLEEPLRGRLYFAGSGTSNSYPLDSGEGACRSAFEVVGRLAADHPAIRRRSSLGLPSAAGHPRPGASRPHPNAPARPRLDRVLWSAATRAAAAVTSLASEVVFDDADHVPVEGPAVYVANHRSLFDVPAGVLAFRHLGVSPRLVVARKYFDKGPFGRVLRAIGALPALRGSDATITAGVAAIRAGDSVAIMPEGKITAPEDGITAEHGRGAAMIALATGVPIVPIAARGTHLVWGRSRPWPLVRRDHPRVVITVGRPIAPDGRSGQDLTNLVRDALRVLEHGAGEHVTAHRHEVAA</sequence>
<dbReference type="Proteomes" id="UP001141259">
    <property type="component" value="Unassembled WGS sequence"/>
</dbReference>
<dbReference type="GO" id="GO:0003841">
    <property type="term" value="F:1-acylglycerol-3-phosphate O-acyltransferase activity"/>
    <property type="evidence" value="ECO:0007669"/>
    <property type="project" value="TreeGrafter"/>
</dbReference>
<accession>A0A9X2VV63</accession>
<dbReference type="PANTHER" id="PTHR10434:SF11">
    <property type="entry name" value="1-ACYL-SN-GLYCEROL-3-PHOSPHATE ACYLTRANSFERASE"/>
    <property type="match status" value="1"/>
</dbReference>
<dbReference type="SMART" id="SM00563">
    <property type="entry name" value="PlsC"/>
    <property type="match status" value="1"/>
</dbReference>
<dbReference type="Gene3D" id="3.30.9.10">
    <property type="entry name" value="D-Amino Acid Oxidase, subunit A, domain 2"/>
    <property type="match status" value="1"/>
</dbReference>
<comment type="caution">
    <text evidence="5">The sequence shown here is derived from an EMBL/GenBank/DDBJ whole genome shotgun (WGS) entry which is preliminary data.</text>
</comment>
<feature type="domain" description="Phospholipid/glycerol acyltransferase" evidence="4">
    <location>
        <begin position="453"/>
        <end position="568"/>
    </location>
</feature>
<keyword evidence="6" id="KW-1185">Reference proteome</keyword>
<dbReference type="InterPro" id="IPR006076">
    <property type="entry name" value="FAD-dep_OxRdtase"/>
</dbReference>
<dbReference type="GO" id="GO:0006654">
    <property type="term" value="P:phosphatidic acid biosynthetic process"/>
    <property type="evidence" value="ECO:0007669"/>
    <property type="project" value="TreeGrafter"/>
</dbReference>
<keyword evidence="2" id="KW-0012">Acyltransferase</keyword>
<dbReference type="CDD" id="cd07989">
    <property type="entry name" value="LPLAT_AGPAT-like"/>
    <property type="match status" value="1"/>
</dbReference>
<evidence type="ECO:0000313" key="5">
    <source>
        <dbReference type="EMBL" id="MCS7483520.1"/>
    </source>
</evidence>
<reference evidence="5" key="1">
    <citation type="submission" date="2022-08" db="EMBL/GenBank/DDBJ databases">
        <authorList>
            <person name="Tistechok S."/>
            <person name="Samborskyy M."/>
            <person name="Roman I."/>
        </authorList>
    </citation>
    <scope>NUCLEOTIDE SEQUENCE</scope>
    <source>
        <strain evidence="5">DSM 103496</strain>
    </source>
</reference>
<dbReference type="InterPro" id="IPR036188">
    <property type="entry name" value="FAD/NAD-bd_sf"/>
</dbReference>
<dbReference type="Gene3D" id="3.50.50.60">
    <property type="entry name" value="FAD/NAD(P)-binding domain"/>
    <property type="match status" value="1"/>
</dbReference>
<evidence type="ECO:0000256" key="2">
    <source>
        <dbReference type="ARBA" id="ARBA00023315"/>
    </source>
</evidence>
<keyword evidence="1" id="KW-0808">Transferase</keyword>
<dbReference type="EMBL" id="JANYMP010000033">
    <property type="protein sequence ID" value="MCS7483520.1"/>
    <property type="molecule type" value="Genomic_DNA"/>
</dbReference>
<evidence type="ECO:0000313" key="6">
    <source>
        <dbReference type="Proteomes" id="UP001141259"/>
    </source>
</evidence>
<dbReference type="AlphaFoldDB" id="A0A9X2VV63"/>
<protein>
    <submittedName>
        <fullName evidence="5">FAD-dependent oxidoreductase</fullName>
    </submittedName>
</protein>
<organism evidence="5 6">
    <name type="scientific">Umezawaea endophytica</name>
    <dbReference type="NCBI Taxonomy" id="1654476"/>
    <lineage>
        <taxon>Bacteria</taxon>
        <taxon>Bacillati</taxon>
        <taxon>Actinomycetota</taxon>
        <taxon>Actinomycetes</taxon>
        <taxon>Pseudonocardiales</taxon>
        <taxon>Pseudonocardiaceae</taxon>
        <taxon>Umezawaea</taxon>
    </lineage>
</organism>
<feature type="region of interest" description="Disordered" evidence="3">
    <location>
        <begin position="389"/>
        <end position="413"/>
    </location>
</feature>
<dbReference type="Pfam" id="PF01553">
    <property type="entry name" value="Acyltransferase"/>
    <property type="match status" value="1"/>
</dbReference>
<evidence type="ECO:0000259" key="4">
    <source>
        <dbReference type="SMART" id="SM00563"/>
    </source>
</evidence>
<evidence type="ECO:0000256" key="3">
    <source>
        <dbReference type="SAM" id="MobiDB-lite"/>
    </source>
</evidence>
<dbReference type="Pfam" id="PF01266">
    <property type="entry name" value="DAO"/>
    <property type="match status" value="1"/>
</dbReference>
<proteinExistence type="predicted"/>
<dbReference type="SUPFAM" id="SSF51905">
    <property type="entry name" value="FAD/NAD(P)-binding domain"/>
    <property type="match status" value="1"/>
</dbReference>
<dbReference type="PANTHER" id="PTHR10434">
    <property type="entry name" value="1-ACYL-SN-GLYCEROL-3-PHOSPHATE ACYLTRANSFERASE"/>
    <property type="match status" value="1"/>
</dbReference>
<evidence type="ECO:0000256" key="1">
    <source>
        <dbReference type="ARBA" id="ARBA00022679"/>
    </source>
</evidence>
<dbReference type="SUPFAM" id="SSF69593">
    <property type="entry name" value="Glycerol-3-phosphate (1)-acyltransferase"/>
    <property type="match status" value="1"/>
</dbReference>
<dbReference type="RefSeq" id="WP_259628976.1">
    <property type="nucleotide sequence ID" value="NZ_JANYMP010000033.1"/>
</dbReference>
<name>A0A9X2VV63_9PSEU</name>
<dbReference type="InterPro" id="IPR002123">
    <property type="entry name" value="Plipid/glycerol_acylTrfase"/>
</dbReference>
<gene>
    <name evidence="5" type="ORF">NZH93_42340</name>
</gene>